<evidence type="ECO:0000256" key="9">
    <source>
        <dbReference type="ARBA" id="ARBA00082539"/>
    </source>
</evidence>
<evidence type="ECO:0000256" key="4">
    <source>
        <dbReference type="ARBA" id="ARBA00022553"/>
    </source>
</evidence>
<evidence type="ECO:0000256" key="6">
    <source>
        <dbReference type="ARBA" id="ARBA00055283"/>
    </source>
</evidence>
<comment type="subunit">
    <text evidence="7">Interacts with non-phosphorylated form of RAB8A; phosphorylation of RAB8A at 'Thr-72' disrupts this interaction. Interacts with ARMC12.</text>
</comment>
<reference evidence="12 13" key="1">
    <citation type="journal article" date="2017" name="G3 (Bethesda)">
        <title>The Physical Genome Mapping of Anopheles albimanus Corrected Scaffold Misassemblies and Identified Interarm Rearrangements in Genus Anopheles.</title>
        <authorList>
            <person name="Artemov G.N."/>
            <person name="Peery A.N."/>
            <person name="Jiang X."/>
            <person name="Tu Z."/>
            <person name="Stegniy V.N."/>
            <person name="Sharakhova M.V."/>
            <person name="Sharakhov I.V."/>
        </authorList>
    </citation>
    <scope>NUCLEOTIDE SEQUENCE [LARGE SCALE GENOMIC DNA]</scope>
    <source>
        <strain evidence="12 13">ALBI9_A</strain>
    </source>
</reference>
<evidence type="ECO:0000313" key="13">
    <source>
        <dbReference type="Proteomes" id="UP000069272"/>
    </source>
</evidence>
<feature type="domain" description="Rab-GAP TBC" evidence="11">
    <location>
        <begin position="338"/>
        <end position="548"/>
    </location>
</feature>
<proteinExistence type="predicted"/>
<dbReference type="SUPFAM" id="SSF47923">
    <property type="entry name" value="Ypt/Rab-GAP domain of gyp1p"/>
    <property type="match status" value="2"/>
</dbReference>
<organism evidence="12 13">
    <name type="scientific">Anopheles albimanus</name>
    <name type="common">New world malaria mosquito</name>
    <dbReference type="NCBI Taxonomy" id="7167"/>
    <lineage>
        <taxon>Eukaryota</taxon>
        <taxon>Metazoa</taxon>
        <taxon>Ecdysozoa</taxon>
        <taxon>Arthropoda</taxon>
        <taxon>Hexapoda</taxon>
        <taxon>Insecta</taxon>
        <taxon>Pterygota</taxon>
        <taxon>Neoptera</taxon>
        <taxon>Endopterygota</taxon>
        <taxon>Diptera</taxon>
        <taxon>Nematocera</taxon>
        <taxon>Culicoidea</taxon>
        <taxon>Culicidae</taxon>
        <taxon>Anophelinae</taxon>
        <taxon>Anopheles</taxon>
    </lineage>
</organism>
<evidence type="ECO:0000256" key="1">
    <source>
        <dbReference type="ARBA" id="ARBA00004496"/>
    </source>
</evidence>
<keyword evidence="2" id="KW-0343">GTPase activation</keyword>
<feature type="compositionally biased region" description="Polar residues" evidence="10">
    <location>
        <begin position="94"/>
        <end position="114"/>
    </location>
</feature>
<name>A0A182F4H7_ANOAL</name>
<evidence type="ECO:0000313" key="12">
    <source>
        <dbReference type="EnsemblMetazoa" id="AALB001367-PA"/>
    </source>
</evidence>
<dbReference type="Gene3D" id="1.10.472.80">
    <property type="entry name" value="Ypt/Rab-GAP domain of gyp1p, domain 3"/>
    <property type="match status" value="1"/>
</dbReference>
<reference evidence="12" key="2">
    <citation type="submission" date="2022-08" db="UniProtKB">
        <authorList>
            <consortium name="EnsemblMetazoa"/>
        </authorList>
    </citation>
    <scope>IDENTIFICATION</scope>
    <source>
        <strain evidence="12">STECLA/ALBI9_A</strain>
    </source>
</reference>
<evidence type="ECO:0000256" key="3">
    <source>
        <dbReference type="ARBA" id="ARBA00022490"/>
    </source>
</evidence>
<dbReference type="Proteomes" id="UP000069272">
    <property type="component" value="Chromosome 2L"/>
</dbReference>
<dbReference type="VEuPathDB" id="VectorBase:AALB20_033765"/>
<dbReference type="VEuPathDB" id="VectorBase:AALB001367"/>
<evidence type="ECO:0000256" key="2">
    <source>
        <dbReference type="ARBA" id="ARBA00022468"/>
    </source>
</evidence>
<dbReference type="GO" id="GO:0005096">
    <property type="term" value="F:GTPase activator activity"/>
    <property type="evidence" value="ECO:0007669"/>
    <property type="project" value="UniProtKB-KW"/>
</dbReference>
<protein>
    <recommendedName>
        <fullName evidence="8">TBC1 domain family member 15</fullName>
    </recommendedName>
    <alternativeName>
        <fullName evidence="9">GTPase-activating protein RAB7</fullName>
    </alternativeName>
</protein>
<dbReference type="FunFam" id="1.10.8.270:FF:000005">
    <property type="entry name" value="TBC1 domain family member 15"/>
    <property type="match status" value="1"/>
</dbReference>
<keyword evidence="4" id="KW-0597">Phosphoprotein</keyword>
<keyword evidence="3" id="KW-0963">Cytoplasm</keyword>
<evidence type="ECO:0000256" key="8">
    <source>
        <dbReference type="ARBA" id="ARBA00067480"/>
    </source>
</evidence>
<dbReference type="SMART" id="SM00164">
    <property type="entry name" value="TBC"/>
    <property type="match status" value="1"/>
</dbReference>
<dbReference type="EnsemblMetazoa" id="AALB001367-RA">
    <property type="protein sequence ID" value="AALB001367-PA"/>
    <property type="gene ID" value="AALB001367"/>
</dbReference>
<sequence length="767" mass="88056">MDNDNSGIEEKFVQHGVLLKQASARYISVLNAEGILTFGRCTKTNLSVLEWRPETCDVTDSESLESGWSLVDPISRQSSPLQQQPSCTQPAAIVQSTAAATQSNGTSTDNGSEQQQRDHESATAVATATKAKLFIRVFLRDLKGMEASKEELRLYNHEHVLHSVYLFRQASAIHLLQLLERLRCVRKSSHLKNFYRCIDDPDQDKLQKSFAELNIADIRARPGPRPYMNMLSKLASVHQMFPLHRPTTHGGDEVRLKNLLANEEQTGDGESAGSNHMVTDGVHDDHPPPESEVLRKLAPRPSVHRGLPLDAGTWEDVKSPNGSIFDPERVKEIIFHGGIKPDIRAEVWKYLLGLDVWEHTAQQRDERRANKTQEYFQMKLQWLTITPTQEHNFSGFRERKCQIEKDVKRTDRTDAFFAGDDNPNLTKLQDILMTYVMYNFDLGYVQGMSDLLAPILSLVQNEAESFWCFVGFMHKVFANFDIDQKGMKQQLEHLRVLLSFVNERLFNYLRENQSENMYFCFRWLLVWFKREFCNPDIMQLWEVLWTGLPCPNFHLFVCVAILDQEMDVFMDGQFSFNEILKHVNELSGHLNLAAVLEQAESIYLQVKQTLESSKEPHNVLRKIIGEEVSPTTENSTEDDDDDDDDDSCMSIVNERSIEEKETHQRKLDEAYRVYVLHRFLDHFAYALETFVGTDCRDGGTLHQHVTVGEELERFQRATVGADQSTASFHEFVLVPNEIFYLDDIAADLVFQHLHCLLVRYGAGQQFD</sequence>
<dbReference type="PROSITE" id="PS50086">
    <property type="entry name" value="TBC_RABGAP"/>
    <property type="match status" value="1"/>
</dbReference>
<comment type="function">
    <text evidence="6">Acts as a GTPase activating protein for RAB7A. Does not act on RAB4, RAB5 or RAB6.</text>
</comment>
<dbReference type="STRING" id="7167.A0A182F4H7"/>
<dbReference type="InterPro" id="IPR035969">
    <property type="entry name" value="Rab-GAP_TBC_sf"/>
</dbReference>
<feature type="region of interest" description="Disordered" evidence="10">
    <location>
        <begin position="94"/>
        <end position="122"/>
    </location>
</feature>
<evidence type="ECO:0000256" key="5">
    <source>
        <dbReference type="ARBA" id="ARBA00022990"/>
    </source>
</evidence>
<evidence type="ECO:0000259" key="11">
    <source>
        <dbReference type="PROSITE" id="PS50086"/>
    </source>
</evidence>
<dbReference type="FunFam" id="1.10.472.80:FF:000005">
    <property type="entry name" value="TBC1 domain family member 15"/>
    <property type="match status" value="1"/>
</dbReference>
<accession>A0A182F4H7</accession>
<keyword evidence="13" id="KW-1185">Reference proteome</keyword>
<dbReference type="PANTHER" id="PTHR22957:SF645">
    <property type="entry name" value="LD27216P"/>
    <property type="match status" value="1"/>
</dbReference>
<dbReference type="Gene3D" id="1.10.8.270">
    <property type="entry name" value="putative rabgap domain of human tbc1 domain family member 14 like domains"/>
    <property type="match status" value="1"/>
</dbReference>
<dbReference type="GO" id="GO:0005737">
    <property type="term" value="C:cytoplasm"/>
    <property type="evidence" value="ECO:0007669"/>
    <property type="project" value="UniProtKB-SubCell"/>
</dbReference>
<feature type="compositionally biased region" description="Acidic residues" evidence="10">
    <location>
        <begin position="635"/>
        <end position="647"/>
    </location>
</feature>
<evidence type="ECO:0000256" key="7">
    <source>
        <dbReference type="ARBA" id="ARBA00065268"/>
    </source>
</evidence>
<feature type="region of interest" description="Disordered" evidence="10">
    <location>
        <begin position="623"/>
        <end position="648"/>
    </location>
</feature>
<evidence type="ECO:0000256" key="10">
    <source>
        <dbReference type="SAM" id="MobiDB-lite"/>
    </source>
</evidence>
<comment type="subcellular location">
    <subcellularLocation>
        <location evidence="1">Cytoplasm</location>
    </subcellularLocation>
</comment>
<dbReference type="InterPro" id="IPR000195">
    <property type="entry name" value="Rab-GAP-TBC_dom"/>
</dbReference>
<keyword evidence="5" id="KW-0007">Acetylation</keyword>
<dbReference type="AlphaFoldDB" id="A0A182F4H7"/>
<dbReference type="PANTHER" id="PTHR22957">
    <property type="entry name" value="TBC1 DOMAIN FAMILY MEMBER GTPASE-ACTIVATING PROTEIN"/>
    <property type="match status" value="1"/>
</dbReference>
<dbReference type="Pfam" id="PF00566">
    <property type="entry name" value="RabGAP-TBC"/>
    <property type="match status" value="1"/>
</dbReference>